<feature type="region of interest" description="Disordered" evidence="1">
    <location>
        <begin position="145"/>
        <end position="182"/>
    </location>
</feature>
<feature type="compositionally biased region" description="Low complexity" evidence="1">
    <location>
        <begin position="161"/>
        <end position="180"/>
    </location>
</feature>
<organism evidence="2">
    <name type="scientific">Chromera velia CCMP2878</name>
    <dbReference type="NCBI Taxonomy" id="1169474"/>
    <lineage>
        <taxon>Eukaryota</taxon>
        <taxon>Sar</taxon>
        <taxon>Alveolata</taxon>
        <taxon>Colpodellida</taxon>
        <taxon>Chromeraceae</taxon>
        <taxon>Chromera</taxon>
    </lineage>
</organism>
<name>A0A0G4I022_9ALVE</name>
<dbReference type="EMBL" id="CDMZ01004573">
    <property type="protein sequence ID" value="CEM50143.1"/>
    <property type="molecule type" value="Genomic_DNA"/>
</dbReference>
<dbReference type="AlphaFoldDB" id="A0A0G4I022"/>
<gene>
    <name evidence="2" type="ORF">Cvel_9829</name>
</gene>
<proteinExistence type="predicted"/>
<reference evidence="2" key="1">
    <citation type="submission" date="2014-11" db="EMBL/GenBank/DDBJ databases">
        <authorList>
            <person name="Otto D Thomas"/>
            <person name="Naeem Raeece"/>
        </authorList>
    </citation>
    <scope>NUCLEOTIDE SEQUENCE</scope>
</reference>
<evidence type="ECO:0000313" key="2">
    <source>
        <dbReference type="EMBL" id="CEM50143.1"/>
    </source>
</evidence>
<evidence type="ECO:0000256" key="1">
    <source>
        <dbReference type="SAM" id="MobiDB-lite"/>
    </source>
</evidence>
<accession>A0A0G4I022</accession>
<sequence length="232" mass="25651">MIAALPKTLESVCLMPKEASDRDRFYWKVHTLRDPDNSRAFCEGLAGVVALRRVKLEMVHNESDVLIAALRERMQGEAFPNLKEIDLSCEFEKPHRHDDPPILVQQLQNLILALPPSLELLSVWGGQFEALCCLMIRKLTGVAPPPEEMEGGQTGQGEGGVETAATLQQPRQQQQQQLFPPTLPGMPAPAILPLLAATLQQQQQQLFPPTLLGMPVPAILPLLAPILQLQQQ</sequence>
<dbReference type="VEuPathDB" id="CryptoDB:Cvel_9829"/>
<protein>
    <submittedName>
        <fullName evidence="2">Uncharacterized protein</fullName>
    </submittedName>
</protein>